<evidence type="ECO:0000313" key="16">
    <source>
        <dbReference type="Proteomes" id="UP000185655"/>
    </source>
</evidence>
<dbReference type="SMART" id="SM00387">
    <property type="entry name" value="HATPase_c"/>
    <property type="match status" value="1"/>
</dbReference>
<keyword evidence="9 12" id="KW-1133">Transmembrane helix</keyword>
<accession>A0A1K2HAP8</accession>
<evidence type="ECO:0000313" key="15">
    <source>
        <dbReference type="EMBL" id="SFZ73908.1"/>
    </source>
</evidence>
<dbReference type="GO" id="GO:0000155">
    <property type="term" value="F:phosphorelay sensor kinase activity"/>
    <property type="evidence" value="ECO:0007669"/>
    <property type="project" value="InterPro"/>
</dbReference>
<evidence type="ECO:0000256" key="12">
    <source>
        <dbReference type="SAM" id="Phobius"/>
    </source>
</evidence>
<dbReference type="EC" id="2.7.13.3" evidence="3"/>
<dbReference type="InterPro" id="IPR004358">
    <property type="entry name" value="Sig_transdc_His_kin-like_C"/>
</dbReference>
<evidence type="ECO:0000256" key="4">
    <source>
        <dbReference type="ARBA" id="ARBA00015735"/>
    </source>
</evidence>
<dbReference type="FunFam" id="3.30.565.10:FF:000006">
    <property type="entry name" value="Sensor histidine kinase WalK"/>
    <property type="match status" value="1"/>
</dbReference>
<keyword evidence="7 12" id="KW-0812">Transmembrane</keyword>
<dbReference type="InterPro" id="IPR050398">
    <property type="entry name" value="HssS/ArlS-like"/>
</dbReference>
<dbReference type="EMBL" id="FPKS01000004">
    <property type="protein sequence ID" value="SFZ73908.1"/>
    <property type="molecule type" value="Genomic_DNA"/>
</dbReference>
<sequence>METLPSKKKQPKKRSIMLKWSFANMLFCFLVFTTFVTISYQTSVLYFLDGEKDGLVNVVDDLVEKLENSDDALTPDNIYQYLGYQEPGVLDTLYDEDGHVIKSAEEVGIPVVGWRSFQIYDITGQMIFTTQTSSLPLANKKSTAPVIVTIGGKSGYIITREIKSKKTGKVVGYLQSFNNLGFYYNIRNKLLFILIALEIVAMFLANFIGYFVSNHFLKPLSKLHAAMRRVTHSPSSEFKKVEIHSGDEIEELADVFNKMMYKTHDYIEGQERFVSDVSHELRTPLAVLDGHVNLLLRWGKDDPEQLKESLEASRQEIKKMSSMIQDMLDITRLKQSDEFQTEETEVVGSVTDLMNNMEMIHQTCSFDFEANLEPHAKAQIYKNHYIQALTILIDNAIKYSGAEQSYVKVTLSEDDRNIITSVSDKGMGICEEDQAHVFERFFRADKARNREIGGTGLGLSIIANIAQIYHGSVSVKSKLGEGSTFTLVLPKAESLYNL</sequence>
<evidence type="ECO:0000256" key="11">
    <source>
        <dbReference type="ARBA" id="ARBA00023136"/>
    </source>
</evidence>
<evidence type="ECO:0000259" key="14">
    <source>
        <dbReference type="PROSITE" id="PS50885"/>
    </source>
</evidence>
<dbReference type="RefSeq" id="WP_031366225.1">
    <property type="nucleotide sequence ID" value="NZ_FPKS01000004.1"/>
</dbReference>
<dbReference type="InterPro" id="IPR005467">
    <property type="entry name" value="His_kinase_dom"/>
</dbReference>
<dbReference type="InterPro" id="IPR036097">
    <property type="entry name" value="HisK_dim/P_sf"/>
</dbReference>
<dbReference type="Gene3D" id="6.10.340.10">
    <property type="match status" value="1"/>
</dbReference>
<keyword evidence="8 15" id="KW-0418">Kinase</keyword>
<dbReference type="InterPro" id="IPR041610">
    <property type="entry name" value="ArlS_N"/>
</dbReference>
<keyword evidence="6" id="KW-0808">Transferase</keyword>
<comment type="subcellular location">
    <subcellularLocation>
        <location evidence="2">Membrane</location>
        <topology evidence="2">Multi-pass membrane protein</topology>
    </subcellularLocation>
</comment>
<comment type="catalytic activity">
    <reaction evidence="1">
        <text>ATP + protein L-histidine = ADP + protein N-phospho-L-histidine.</text>
        <dbReference type="EC" id="2.7.13.3"/>
    </reaction>
</comment>
<evidence type="ECO:0000259" key="13">
    <source>
        <dbReference type="PROSITE" id="PS50109"/>
    </source>
</evidence>
<dbReference type="PROSITE" id="PS50885">
    <property type="entry name" value="HAMP"/>
    <property type="match status" value="1"/>
</dbReference>
<evidence type="ECO:0000256" key="3">
    <source>
        <dbReference type="ARBA" id="ARBA00012438"/>
    </source>
</evidence>
<evidence type="ECO:0000256" key="2">
    <source>
        <dbReference type="ARBA" id="ARBA00004141"/>
    </source>
</evidence>
<evidence type="ECO:0000256" key="5">
    <source>
        <dbReference type="ARBA" id="ARBA00022553"/>
    </source>
</evidence>
<dbReference type="InterPro" id="IPR036890">
    <property type="entry name" value="HATPase_C_sf"/>
</dbReference>
<dbReference type="Gene3D" id="1.10.287.130">
    <property type="match status" value="1"/>
</dbReference>
<keyword evidence="5" id="KW-0597">Phosphoprotein</keyword>
<dbReference type="Pfam" id="PF18719">
    <property type="entry name" value="ArlS_N"/>
    <property type="match status" value="1"/>
</dbReference>
<dbReference type="Gene3D" id="3.30.565.10">
    <property type="entry name" value="Histidine kinase-like ATPase, C-terminal domain"/>
    <property type="match status" value="1"/>
</dbReference>
<gene>
    <name evidence="15" type="ORF">SAMN02746068_00991</name>
</gene>
<dbReference type="STRING" id="1122154.SAMN02746068_00991"/>
<keyword evidence="11 12" id="KW-0472">Membrane</keyword>
<protein>
    <recommendedName>
        <fullName evidence="4">Signal transduction histidine-protein kinase ArlS</fullName>
        <ecNumber evidence="3">2.7.13.3</ecNumber>
    </recommendedName>
</protein>
<dbReference type="Pfam" id="PF00672">
    <property type="entry name" value="HAMP"/>
    <property type="match status" value="1"/>
</dbReference>
<evidence type="ECO:0000256" key="8">
    <source>
        <dbReference type="ARBA" id="ARBA00022777"/>
    </source>
</evidence>
<feature type="domain" description="Histidine kinase" evidence="13">
    <location>
        <begin position="276"/>
        <end position="493"/>
    </location>
</feature>
<evidence type="ECO:0000256" key="10">
    <source>
        <dbReference type="ARBA" id="ARBA00023012"/>
    </source>
</evidence>
<dbReference type="AlphaFoldDB" id="A0A1K2HAP8"/>
<dbReference type="InterPro" id="IPR003660">
    <property type="entry name" value="HAMP_dom"/>
</dbReference>
<dbReference type="PRINTS" id="PR00344">
    <property type="entry name" value="BCTRLSENSOR"/>
</dbReference>
<feature type="transmembrane region" description="Helical" evidence="12">
    <location>
        <begin position="190"/>
        <end position="212"/>
    </location>
</feature>
<dbReference type="GO" id="GO:0016020">
    <property type="term" value="C:membrane"/>
    <property type="evidence" value="ECO:0007669"/>
    <property type="project" value="UniProtKB-SubCell"/>
</dbReference>
<dbReference type="InterPro" id="IPR003594">
    <property type="entry name" value="HATPase_dom"/>
</dbReference>
<dbReference type="SMART" id="SM00388">
    <property type="entry name" value="HisKA"/>
    <property type="match status" value="1"/>
</dbReference>
<dbReference type="PANTHER" id="PTHR45528">
    <property type="entry name" value="SENSOR HISTIDINE KINASE CPXA"/>
    <property type="match status" value="1"/>
</dbReference>
<proteinExistence type="predicted"/>
<dbReference type="Pfam" id="PF00512">
    <property type="entry name" value="HisKA"/>
    <property type="match status" value="1"/>
</dbReference>
<dbReference type="CDD" id="cd06225">
    <property type="entry name" value="HAMP"/>
    <property type="match status" value="1"/>
</dbReference>
<dbReference type="Pfam" id="PF02518">
    <property type="entry name" value="HATPase_c"/>
    <property type="match status" value="1"/>
</dbReference>
<dbReference type="PROSITE" id="PS50109">
    <property type="entry name" value="HIS_KIN"/>
    <property type="match status" value="1"/>
</dbReference>
<feature type="transmembrane region" description="Helical" evidence="12">
    <location>
        <begin position="21"/>
        <end position="40"/>
    </location>
</feature>
<organism evidence="15 16">
    <name type="scientific">Pseudolactococcus chungangensis CAU 28 = DSM 22330</name>
    <dbReference type="NCBI Taxonomy" id="1122154"/>
    <lineage>
        <taxon>Bacteria</taxon>
        <taxon>Bacillati</taxon>
        <taxon>Bacillota</taxon>
        <taxon>Bacilli</taxon>
        <taxon>Lactobacillales</taxon>
        <taxon>Streptococcaceae</taxon>
        <taxon>Pseudolactococcus</taxon>
    </lineage>
</organism>
<name>A0A1K2HAP8_9LACT</name>
<evidence type="ECO:0000256" key="6">
    <source>
        <dbReference type="ARBA" id="ARBA00022679"/>
    </source>
</evidence>
<dbReference type="SUPFAM" id="SSF55874">
    <property type="entry name" value="ATPase domain of HSP90 chaperone/DNA topoisomerase II/histidine kinase"/>
    <property type="match status" value="1"/>
</dbReference>
<dbReference type="FunFam" id="1.10.287.130:FF:000001">
    <property type="entry name" value="Two-component sensor histidine kinase"/>
    <property type="match status" value="1"/>
</dbReference>
<dbReference type="OrthoDB" id="9786919at2"/>
<evidence type="ECO:0000256" key="9">
    <source>
        <dbReference type="ARBA" id="ARBA00022989"/>
    </source>
</evidence>
<dbReference type="InterPro" id="IPR003661">
    <property type="entry name" value="HisK_dim/P_dom"/>
</dbReference>
<dbReference type="SUPFAM" id="SSF47384">
    <property type="entry name" value="Homodimeric domain of signal transducing histidine kinase"/>
    <property type="match status" value="1"/>
</dbReference>
<dbReference type="Proteomes" id="UP000185655">
    <property type="component" value="Unassembled WGS sequence"/>
</dbReference>
<evidence type="ECO:0000256" key="1">
    <source>
        <dbReference type="ARBA" id="ARBA00000085"/>
    </source>
</evidence>
<feature type="domain" description="HAMP" evidence="14">
    <location>
        <begin position="214"/>
        <end position="268"/>
    </location>
</feature>
<dbReference type="SMART" id="SM00304">
    <property type="entry name" value="HAMP"/>
    <property type="match status" value="1"/>
</dbReference>
<keyword evidence="10" id="KW-0902">Two-component regulatory system</keyword>
<dbReference type="PANTHER" id="PTHR45528:SF12">
    <property type="entry name" value="SENSOR HISTIDINE KINASE ARSS"/>
    <property type="match status" value="1"/>
</dbReference>
<evidence type="ECO:0000256" key="7">
    <source>
        <dbReference type="ARBA" id="ARBA00022692"/>
    </source>
</evidence>
<reference evidence="15 16" key="1">
    <citation type="submission" date="2016-11" db="EMBL/GenBank/DDBJ databases">
        <authorList>
            <person name="Jaros S."/>
            <person name="Januszkiewicz K."/>
            <person name="Wedrychowicz H."/>
        </authorList>
    </citation>
    <scope>NUCLEOTIDE SEQUENCE [LARGE SCALE GENOMIC DNA]</scope>
    <source>
        <strain evidence="15 16">DSM 22330</strain>
    </source>
</reference>
<dbReference type="CDD" id="cd00082">
    <property type="entry name" value="HisKA"/>
    <property type="match status" value="1"/>
</dbReference>